<keyword evidence="5" id="KW-1003">Cell membrane</keyword>
<evidence type="ECO:0000256" key="11">
    <source>
        <dbReference type="ARBA" id="ARBA00033245"/>
    </source>
</evidence>
<dbReference type="GO" id="GO:0005886">
    <property type="term" value="C:plasma membrane"/>
    <property type="evidence" value="ECO:0007669"/>
    <property type="project" value="UniProtKB-SubCell"/>
</dbReference>
<keyword evidence="18" id="KW-1185">Reference proteome</keyword>
<keyword evidence="9 15" id="KW-0472">Membrane</keyword>
<dbReference type="PANTHER" id="PTHR12428">
    <property type="entry name" value="OXA1"/>
    <property type="match status" value="1"/>
</dbReference>
<proteinExistence type="inferred from homology"/>
<dbReference type="Gene3D" id="2.70.98.90">
    <property type="match status" value="1"/>
</dbReference>
<accession>A0A8E6B9R3</accession>
<feature type="transmembrane region" description="Helical" evidence="15">
    <location>
        <begin position="476"/>
        <end position="498"/>
    </location>
</feature>
<comment type="subcellular location">
    <subcellularLocation>
        <location evidence="1">Cell membrane</location>
        <topology evidence="1">Multi-pass membrane protein</topology>
    </subcellularLocation>
    <subcellularLocation>
        <location evidence="13">Membrane</location>
        <topology evidence="13">Multi-pass membrane protein</topology>
    </subcellularLocation>
</comment>
<feature type="compositionally biased region" description="Basic and acidic residues" evidence="14">
    <location>
        <begin position="722"/>
        <end position="760"/>
    </location>
</feature>
<feature type="domain" description="Membrane insertase YidC/Oxa/ALB C-terminal" evidence="16">
    <location>
        <begin position="488"/>
        <end position="699"/>
    </location>
</feature>
<dbReference type="CDD" id="cd20070">
    <property type="entry name" value="5TM_YidC_Alb3"/>
    <property type="match status" value="1"/>
</dbReference>
<evidence type="ECO:0000313" key="18">
    <source>
        <dbReference type="Proteomes" id="UP000676194"/>
    </source>
</evidence>
<dbReference type="PANTHER" id="PTHR12428:SF65">
    <property type="entry name" value="CYTOCHROME C OXIDASE ASSEMBLY PROTEIN COX18, MITOCHONDRIAL"/>
    <property type="match status" value="1"/>
</dbReference>
<protein>
    <recommendedName>
        <fullName evidence="3">Membrane protein insertase YidC</fullName>
    </recommendedName>
    <alternativeName>
        <fullName evidence="12">Foldase YidC</fullName>
    </alternativeName>
    <alternativeName>
        <fullName evidence="11">Membrane integrase YidC</fullName>
    </alternativeName>
</protein>
<evidence type="ECO:0000256" key="15">
    <source>
        <dbReference type="SAM" id="Phobius"/>
    </source>
</evidence>
<dbReference type="Proteomes" id="UP000676194">
    <property type="component" value="Chromosome"/>
</dbReference>
<evidence type="ECO:0000256" key="14">
    <source>
        <dbReference type="SAM" id="MobiDB-lite"/>
    </source>
</evidence>
<dbReference type="Pfam" id="PF02096">
    <property type="entry name" value="60KD_IMP"/>
    <property type="match status" value="1"/>
</dbReference>
<organism evidence="17 18">
    <name type="scientific">Telmatocola sphagniphila</name>
    <dbReference type="NCBI Taxonomy" id="1123043"/>
    <lineage>
        <taxon>Bacteria</taxon>
        <taxon>Pseudomonadati</taxon>
        <taxon>Planctomycetota</taxon>
        <taxon>Planctomycetia</taxon>
        <taxon>Gemmatales</taxon>
        <taxon>Gemmataceae</taxon>
    </lineage>
</organism>
<dbReference type="GO" id="GO:0032977">
    <property type="term" value="F:membrane insertase activity"/>
    <property type="evidence" value="ECO:0007669"/>
    <property type="project" value="InterPro"/>
</dbReference>
<feature type="region of interest" description="Disordered" evidence="14">
    <location>
        <begin position="56"/>
        <end position="84"/>
    </location>
</feature>
<dbReference type="EMBL" id="CP074694">
    <property type="protein sequence ID" value="QVL32975.1"/>
    <property type="molecule type" value="Genomic_DNA"/>
</dbReference>
<dbReference type="GO" id="GO:0051205">
    <property type="term" value="P:protein insertion into membrane"/>
    <property type="evidence" value="ECO:0007669"/>
    <property type="project" value="TreeGrafter"/>
</dbReference>
<evidence type="ECO:0000256" key="7">
    <source>
        <dbReference type="ARBA" id="ARBA00022927"/>
    </source>
</evidence>
<dbReference type="NCBIfam" id="TIGR03592">
    <property type="entry name" value="yidC_oxa1_cterm"/>
    <property type="match status" value="1"/>
</dbReference>
<evidence type="ECO:0000256" key="10">
    <source>
        <dbReference type="ARBA" id="ARBA00023186"/>
    </source>
</evidence>
<dbReference type="GO" id="GO:0015031">
    <property type="term" value="P:protein transport"/>
    <property type="evidence" value="ECO:0007669"/>
    <property type="project" value="UniProtKB-KW"/>
</dbReference>
<evidence type="ECO:0000256" key="13">
    <source>
        <dbReference type="RuleBase" id="RU003945"/>
    </source>
</evidence>
<evidence type="ECO:0000256" key="1">
    <source>
        <dbReference type="ARBA" id="ARBA00004651"/>
    </source>
</evidence>
<dbReference type="KEGG" id="tsph:KIH39_03395"/>
<comment type="similarity">
    <text evidence="2">Belongs to the OXA1/ALB3/YidC family. Type 1 subfamily.</text>
</comment>
<feature type="region of interest" description="Disordered" evidence="14">
    <location>
        <begin position="720"/>
        <end position="768"/>
    </location>
</feature>
<feature type="transmembrane region" description="Helical" evidence="15">
    <location>
        <begin position="557"/>
        <end position="580"/>
    </location>
</feature>
<keyword evidence="10" id="KW-0143">Chaperone</keyword>
<keyword evidence="6 13" id="KW-0812">Transmembrane</keyword>
<dbReference type="AlphaFoldDB" id="A0A8E6B9R3"/>
<feature type="transmembrane region" description="Helical" evidence="15">
    <location>
        <begin position="665"/>
        <end position="687"/>
    </location>
</feature>
<evidence type="ECO:0000256" key="9">
    <source>
        <dbReference type="ARBA" id="ARBA00023136"/>
    </source>
</evidence>
<evidence type="ECO:0000259" key="16">
    <source>
        <dbReference type="Pfam" id="PF02096"/>
    </source>
</evidence>
<dbReference type="InterPro" id="IPR047196">
    <property type="entry name" value="YidC_ALB_C"/>
</dbReference>
<evidence type="ECO:0000256" key="12">
    <source>
        <dbReference type="ARBA" id="ARBA00033342"/>
    </source>
</evidence>
<dbReference type="InterPro" id="IPR038221">
    <property type="entry name" value="YidC_periplasmic_sf"/>
</dbReference>
<evidence type="ECO:0000256" key="3">
    <source>
        <dbReference type="ARBA" id="ARBA00015325"/>
    </source>
</evidence>
<keyword evidence="4" id="KW-0813">Transport</keyword>
<dbReference type="RefSeq" id="WP_213497865.1">
    <property type="nucleotide sequence ID" value="NZ_CP074694.1"/>
</dbReference>
<evidence type="ECO:0000313" key="17">
    <source>
        <dbReference type="EMBL" id="QVL32975.1"/>
    </source>
</evidence>
<gene>
    <name evidence="17" type="primary">yidC</name>
    <name evidence="17" type="ORF">KIH39_03395</name>
</gene>
<keyword evidence="8 15" id="KW-1133">Transmembrane helix</keyword>
<evidence type="ECO:0000256" key="8">
    <source>
        <dbReference type="ARBA" id="ARBA00022989"/>
    </source>
</evidence>
<reference evidence="17" key="1">
    <citation type="submission" date="2021-05" db="EMBL/GenBank/DDBJ databases">
        <title>Complete genome sequence of the cellulolytic planctomycete Telmatocola sphagniphila SP2T and characterization of the first cellulase from planctomycetes.</title>
        <authorList>
            <person name="Rakitin A.L."/>
            <person name="Beletsky A.V."/>
            <person name="Naumoff D.G."/>
            <person name="Kulichevskaya I.S."/>
            <person name="Mardanov A.V."/>
            <person name="Ravin N.V."/>
            <person name="Dedysh S.N."/>
        </authorList>
    </citation>
    <scope>NUCLEOTIDE SEQUENCE</scope>
    <source>
        <strain evidence="17">SP2T</strain>
    </source>
</reference>
<name>A0A8E6B9R3_9BACT</name>
<evidence type="ECO:0000256" key="6">
    <source>
        <dbReference type="ARBA" id="ARBA00022692"/>
    </source>
</evidence>
<feature type="compositionally biased region" description="Basic and acidic residues" evidence="14">
    <location>
        <begin position="62"/>
        <end position="77"/>
    </location>
</feature>
<sequence>MQNNRTTLIAAIACFALFIGLQSMSNLIWPPKPLPPSQETAIALAGGAIVGEPPASNLIRRSRLEETPKPEEKKEPAKPPVAVAPKSPPEFIGLGFGPKHSHLQVLANVIGGGIQQVVLPDFLEANREGLKSEVAPGEYRKLDLVPGYLRERTRKIHEQKDVPYPDLKPGLVKDPQVLQSLAPTSYVMYHYDRPGDDFPVDLLGKIPWKVVERPDPNADDQKVVFETELLSPYYIRIRKTFTVASGAYHIGMKIEIQRLESERLPKEFDAKKAPKFRYQIVGANNLPIEGEWYVSTYRTNIVGYVDQKDRATRVLEDAQSVRISEGGERRQRSSREIRMAGTMVQYFASILCVDNLQVEGQARNFIEFIRSTPINRPIPEKSFLDDLTIRAISEEINPDKATTHQYLLYHGPVKVRLLKQLEGEKAVDPDLVDRYKNTLHLEVMTDSPMPNWLGDFASAIFWSDLVVFVTNTIHSLLHLLNLFIPVRGICIVCVTLIVRGMLFPLSRKQTISQQIMQAKMARIAPELKKLQEQFGNDFQGFNQAKTRLMLSAGINPATMMNGCFLVLMQMPIFMGLYYALQESIFFRLEPFLWIQNLGAPDMLAFWSENIPMISVPEGLGSGLYLGPYFNILPIITVSLMLFSMMKSMPTPTTDQEKMQQKTMKFMMIFMAVMFYKSPSGLCLYFMASSIWSLIEKKFMPKFVKGEDGVPIIPEQYNKPKVKREASGWRKKLGDRMKEVMEQAEKQKQYQKEKPTTPAERKNRKKKDR</sequence>
<evidence type="ECO:0000256" key="4">
    <source>
        <dbReference type="ARBA" id="ARBA00022448"/>
    </source>
</evidence>
<feature type="transmembrane region" description="Helical" evidence="15">
    <location>
        <begin position="625"/>
        <end position="644"/>
    </location>
</feature>
<evidence type="ECO:0000256" key="2">
    <source>
        <dbReference type="ARBA" id="ARBA00010527"/>
    </source>
</evidence>
<keyword evidence="7" id="KW-0653">Protein transport</keyword>
<dbReference type="InterPro" id="IPR028055">
    <property type="entry name" value="YidC/Oxa/ALB_C"/>
</dbReference>
<evidence type="ECO:0000256" key="5">
    <source>
        <dbReference type="ARBA" id="ARBA00022475"/>
    </source>
</evidence>
<dbReference type="InterPro" id="IPR001708">
    <property type="entry name" value="YidC/ALB3/OXA1/COX18"/>
</dbReference>